<dbReference type="EMBL" id="CM056743">
    <property type="protein sequence ID" value="KAJ8674487.1"/>
    <property type="molecule type" value="Genomic_DNA"/>
</dbReference>
<evidence type="ECO:0000313" key="2">
    <source>
        <dbReference type="Proteomes" id="UP001239111"/>
    </source>
</evidence>
<protein>
    <submittedName>
        <fullName evidence="1">Uncharacterized protein</fullName>
    </submittedName>
</protein>
<keyword evidence="2" id="KW-1185">Reference proteome</keyword>
<comment type="caution">
    <text evidence="1">The sequence shown here is derived from an EMBL/GenBank/DDBJ whole genome shotgun (WGS) entry which is preliminary data.</text>
</comment>
<sequence length="518" mass="59654">MRRDRVWRAIRYDALLVEFGNQECNHLRGEYDIYQIRVMLRRFGRLKLTVCKHAKLNPSKTGMTKLIFTVPPIQFVRGIEMMANCDKLGEQYLMYPTAAQNMFTVMKALCEKLAVQFIDGHQDDLTRIVDNFIRSLSVGYKNQLSRAAAESHNLHRRHKIVELSSKDAIKEFLKYLADIRVENYNTLVQEKCPKAYVMLLKATMSSIQVFNRRRPGDVERITWPDYDAKKQMESVQQFGSLHDNLQDIAKEFYLLTTRGKLGRDVRLLLPADVFICLEKIREIRPHMGFSKDNNYIFGMPTSTGKTKLHLKAYFVMRQFAIDSGIQNYHLLTATNLRKQLATACIELDLTDAQLTDLARYMGHHPDVHRSVYRQGITDRDIPTFLEFVNTALGVNKKRQLVGNDSSLEHSSQSLPAQEHNTFGQDQESMVQISAIVEDEPLPLASLNVAKGSKKIPWTEREKNLMKETYGDYLHRQAAAPSLPTLKKFMKENEEIINPRRAADGLKTCLACESTRMEK</sequence>
<name>A0ACC2NW91_9HYME</name>
<proteinExistence type="predicted"/>
<evidence type="ECO:0000313" key="1">
    <source>
        <dbReference type="EMBL" id="KAJ8674487.1"/>
    </source>
</evidence>
<dbReference type="Proteomes" id="UP001239111">
    <property type="component" value="Chromosome 3"/>
</dbReference>
<organism evidence="1 2">
    <name type="scientific">Eretmocerus hayati</name>
    <dbReference type="NCBI Taxonomy" id="131215"/>
    <lineage>
        <taxon>Eukaryota</taxon>
        <taxon>Metazoa</taxon>
        <taxon>Ecdysozoa</taxon>
        <taxon>Arthropoda</taxon>
        <taxon>Hexapoda</taxon>
        <taxon>Insecta</taxon>
        <taxon>Pterygota</taxon>
        <taxon>Neoptera</taxon>
        <taxon>Endopterygota</taxon>
        <taxon>Hymenoptera</taxon>
        <taxon>Apocrita</taxon>
        <taxon>Proctotrupomorpha</taxon>
        <taxon>Chalcidoidea</taxon>
        <taxon>Aphelinidae</taxon>
        <taxon>Aphelininae</taxon>
        <taxon>Eretmocerus</taxon>
    </lineage>
</organism>
<reference evidence="1" key="1">
    <citation type="submission" date="2023-04" db="EMBL/GenBank/DDBJ databases">
        <title>A chromosome-level genome assembly of the parasitoid wasp Eretmocerus hayati.</title>
        <authorList>
            <person name="Zhong Y."/>
            <person name="Liu S."/>
            <person name="Liu Y."/>
        </authorList>
    </citation>
    <scope>NUCLEOTIDE SEQUENCE</scope>
    <source>
        <strain evidence="1">ZJU_SS_LIU_2023</strain>
    </source>
</reference>
<accession>A0ACC2NW91</accession>
<gene>
    <name evidence="1" type="ORF">QAD02_005749</name>
</gene>